<protein>
    <submittedName>
        <fullName evidence="1">Uncharacterized protein</fullName>
    </submittedName>
</protein>
<dbReference type="RefSeq" id="XP_002543815.1">
    <property type="nucleotide sequence ID" value="XM_002543769.1"/>
</dbReference>
<reference evidence="2" key="1">
    <citation type="journal article" date="2009" name="Genome Res.">
        <title>Comparative genomic analyses of the human fungal pathogens Coccidioides and their relatives.</title>
        <authorList>
            <person name="Sharpton T.J."/>
            <person name="Stajich J.E."/>
            <person name="Rounsley S.D."/>
            <person name="Gardner M.J."/>
            <person name="Wortman J.R."/>
            <person name="Jordar V.S."/>
            <person name="Maiti R."/>
            <person name="Kodira C.D."/>
            <person name="Neafsey D.E."/>
            <person name="Zeng Q."/>
            <person name="Hung C.-Y."/>
            <person name="McMahan C."/>
            <person name="Muszewska A."/>
            <person name="Grynberg M."/>
            <person name="Mandel M.A."/>
            <person name="Kellner E.M."/>
            <person name="Barker B.M."/>
            <person name="Galgiani J.N."/>
            <person name="Orbach M.J."/>
            <person name="Kirkland T.N."/>
            <person name="Cole G.T."/>
            <person name="Henn M.R."/>
            <person name="Birren B.W."/>
            <person name="Taylor J.W."/>
        </authorList>
    </citation>
    <scope>NUCLEOTIDE SEQUENCE [LARGE SCALE GENOMIC DNA]</scope>
    <source>
        <strain evidence="2">UAMH 1704</strain>
    </source>
</reference>
<sequence length="109" mass="11850">MHPPCLWDRMSILDIVLTVSLRLYMSSIVLSCGPLYLPGAEIRVIPLYILPISKSLKSSLLGATGDKRNASGTPKRSHPPKVAGVSLIYVNFQDSLVLSSPSIDAECRL</sequence>
<name>C4JQI7_UNCRE</name>
<dbReference type="InParanoid" id="C4JQI7"/>
<dbReference type="AlphaFoldDB" id="C4JQI7"/>
<dbReference type="HOGENOM" id="CLU_2185920_0_0_1"/>
<evidence type="ECO:0000313" key="1">
    <source>
        <dbReference type="EMBL" id="EEP78486.1"/>
    </source>
</evidence>
<accession>C4JQI7</accession>
<organism evidence="1 2">
    <name type="scientific">Uncinocarpus reesii (strain UAMH 1704)</name>
    <dbReference type="NCBI Taxonomy" id="336963"/>
    <lineage>
        <taxon>Eukaryota</taxon>
        <taxon>Fungi</taxon>
        <taxon>Dikarya</taxon>
        <taxon>Ascomycota</taxon>
        <taxon>Pezizomycotina</taxon>
        <taxon>Eurotiomycetes</taxon>
        <taxon>Eurotiomycetidae</taxon>
        <taxon>Onygenales</taxon>
        <taxon>Onygenaceae</taxon>
        <taxon>Uncinocarpus</taxon>
    </lineage>
</organism>
<dbReference type="KEGG" id="ure:UREG_03332"/>
<dbReference type="Proteomes" id="UP000002058">
    <property type="component" value="Unassembled WGS sequence"/>
</dbReference>
<evidence type="ECO:0000313" key="2">
    <source>
        <dbReference type="Proteomes" id="UP000002058"/>
    </source>
</evidence>
<dbReference type="VEuPathDB" id="FungiDB:UREG_03332"/>
<dbReference type="EMBL" id="CH476616">
    <property type="protein sequence ID" value="EEP78486.1"/>
    <property type="molecule type" value="Genomic_DNA"/>
</dbReference>
<keyword evidence="2" id="KW-1185">Reference proteome</keyword>
<dbReference type="GeneID" id="8442815"/>
<proteinExistence type="predicted"/>
<gene>
    <name evidence="1" type="ORF">UREG_03332</name>
</gene>